<sequence length="61" mass="6990">MDLSGYMKRSRSSGMRVNDRARFCLNCSKQLDKESGHLFFQGFCSQNCKDDYLESIRSGKG</sequence>
<dbReference type="EMBL" id="JAGVWC010000009">
    <property type="protein sequence ID" value="MBS3061424.1"/>
    <property type="molecule type" value="Genomic_DNA"/>
</dbReference>
<evidence type="ECO:0000313" key="2">
    <source>
        <dbReference type="Proteomes" id="UP000675968"/>
    </source>
</evidence>
<comment type="caution">
    <text evidence="1">The sequence shown here is derived from an EMBL/GenBank/DDBJ whole genome shotgun (WGS) entry which is preliminary data.</text>
</comment>
<reference evidence="1" key="1">
    <citation type="submission" date="2021-03" db="EMBL/GenBank/DDBJ databases">
        <authorList>
            <person name="Jaffe A."/>
        </authorList>
    </citation>
    <scope>NUCLEOTIDE SEQUENCE</scope>
    <source>
        <strain evidence="1">RIFCSPLOWO2_01_FULL_AR10_48_17</strain>
    </source>
</reference>
<protein>
    <submittedName>
        <fullName evidence="1">Uncharacterized protein</fullName>
    </submittedName>
</protein>
<gene>
    <name evidence="1" type="ORF">J4215_02470</name>
</gene>
<name>A0A8T4L4I7_9ARCH</name>
<proteinExistence type="predicted"/>
<evidence type="ECO:0000313" key="1">
    <source>
        <dbReference type="EMBL" id="MBS3061424.1"/>
    </source>
</evidence>
<dbReference type="Proteomes" id="UP000675968">
    <property type="component" value="Unassembled WGS sequence"/>
</dbReference>
<accession>A0A8T4L4I7</accession>
<organism evidence="1 2">
    <name type="scientific">Candidatus Iainarchaeum sp</name>
    <dbReference type="NCBI Taxonomy" id="3101447"/>
    <lineage>
        <taxon>Archaea</taxon>
        <taxon>Candidatus Iainarchaeota</taxon>
        <taxon>Candidatus Iainarchaeia</taxon>
        <taxon>Candidatus Iainarchaeales</taxon>
        <taxon>Candidatus Iainarchaeaceae</taxon>
        <taxon>Candidatus Iainarchaeum</taxon>
    </lineage>
</organism>
<dbReference type="AlphaFoldDB" id="A0A8T4L4I7"/>
<reference evidence="1" key="2">
    <citation type="submission" date="2021-05" db="EMBL/GenBank/DDBJ databases">
        <title>Protein family content uncovers lineage relationships and bacterial pathway maintenance mechanisms in DPANN archaea.</title>
        <authorList>
            <person name="Castelle C.J."/>
            <person name="Meheust R."/>
            <person name="Jaffe A.L."/>
            <person name="Seitz K."/>
            <person name="Gong X."/>
            <person name="Baker B.J."/>
            <person name="Banfield J.F."/>
        </authorList>
    </citation>
    <scope>NUCLEOTIDE SEQUENCE</scope>
    <source>
        <strain evidence="1">RIFCSPLOWO2_01_FULL_AR10_48_17</strain>
    </source>
</reference>